<protein>
    <submittedName>
        <fullName evidence="1">Uncharacterized protein</fullName>
    </submittedName>
</protein>
<keyword evidence="2" id="KW-1185">Reference proteome</keyword>
<sequence>MLAKTKKKKKKKKKERRQVGEGTENGLILGDAEAGEDDSGVVIMALGKRFGNSACDEDAVDGEIAALVRPVTSALCLQKFSGSSLKKFQLSCHLTTAAAIVR</sequence>
<reference evidence="1" key="1">
    <citation type="submission" date="2022-02" db="EMBL/GenBank/DDBJ databases">
        <title>Plant Genome Project.</title>
        <authorList>
            <person name="Zhang R.-G."/>
        </authorList>
    </citation>
    <scope>NUCLEOTIDE SEQUENCE</scope>
    <source>
        <strain evidence="1">AT1</strain>
    </source>
</reference>
<accession>A0ACC0PDA4</accession>
<dbReference type="Proteomes" id="UP001062846">
    <property type="component" value="Chromosome 3"/>
</dbReference>
<gene>
    <name evidence="1" type="ORF">RHMOL_Rhmol03G0109800</name>
</gene>
<organism evidence="1 2">
    <name type="scientific">Rhododendron molle</name>
    <name type="common">Chinese azalea</name>
    <name type="synonym">Azalea mollis</name>
    <dbReference type="NCBI Taxonomy" id="49168"/>
    <lineage>
        <taxon>Eukaryota</taxon>
        <taxon>Viridiplantae</taxon>
        <taxon>Streptophyta</taxon>
        <taxon>Embryophyta</taxon>
        <taxon>Tracheophyta</taxon>
        <taxon>Spermatophyta</taxon>
        <taxon>Magnoliopsida</taxon>
        <taxon>eudicotyledons</taxon>
        <taxon>Gunneridae</taxon>
        <taxon>Pentapetalae</taxon>
        <taxon>asterids</taxon>
        <taxon>Ericales</taxon>
        <taxon>Ericaceae</taxon>
        <taxon>Ericoideae</taxon>
        <taxon>Rhodoreae</taxon>
        <taxon>Rhododendron</taxon>
    </lineage>
</organism>
<name>A0ACC0PDA4_RHOML</name>
<dbReference type="EMBL" id="CM046390">
    <property type="protein sequence ID" value="KAI8563415.1"/>
    <property type="molecule type" value="Genomic_DNA"/>
</dbReference>
<evidence type="ECO:0000313" key="1">
    <source>
        <dbReference type="EMBL" id="KAI8563415.1"/>
    </source>
</evidence>
<comment type="caution">
    <text evidence="1">The sequence shown here is derived from an EMBL/GenBank/DDBJ whole genome shotgun (WGS) entry which is preliminary data.</text>
</comment>
<evidence type="ECO:0000313" key="2">
    <source>
        <dbReference type="Proteomes" id="UP001062846"/>
    </source>
</evidence>
<proteinExistence type="predicted"/>